<feature type="chain" id="PRO_5004149136" description="DUF4124 domain-containing protein" evidence="1">
    <location>
        <begin position="20"/>
        <end position="136"/>
    </location>
</feature>
<evidence type="ECO:0008006" key="4">
    <source>
        <dbReference type="Google" id="ProtNLM"/>
    </source>
</evidence>
<evidence type="ECO:0000313" key="3">
    <source>
        <dbReference type="Proteomes" id="UP000013248"/>
    </source>
</evidence>
<feature type="signal peptide" evidence="1">
    <location>
        <begin position="1"/>
        <end position="19"/>
    </location>
</feature>
<proteinExistence type="predicted"/>
<dbReference type="RefSeq" id="WP_005215961.1">
    <property type="nucleotide sequence ID" value="NZ_KB850089.1"/>
</dbReference>
<protein>
    <recommendedName>
        <fullName evidence="4">DUF4124 domain-containing protein</fullName>
    </recommendedName>
</protein>
<dbReference type="EMBL" id="APRP01000015">
    <property type="protein sequence ID" value="ENX02197.1"/>
    <property type="molecule type" value="Genomic_DNA"/>
</dbReference>
<dbReference type="AlphaFoldDB" id="N9NHE0"/>
<evidence type="ECO:0000256" key="1">
    <source>
        <dbReference type="SAM" id="SignalP"/>
    </source>
</evidence>
<dbReference type="PROSITE" id="PS51257">
    <property type="entry name" value="PROKAR_LIPOPROTEIN"/>
    <property type="match status" value="1"/>
</dbReference>
<dbReference type="Proteomes" id="UP000013248">
    <property type="component" value="Unassembled WGS sequence"/>
</dbReference>
<keyword evidence="1" id="KW-0732">Signal</keyword>
<accession>N9NHE0</accession>
<gene>
    <name evidence="2" type="ORF">F900_01261</name>
</gene>
<sequence length="136" mass="15683">MKKNIFLFFALTISCIANSADYKCIVSGNIIYQDKPCANQKGATKQDNFRKEEQYNYFDVKALQTGEEEENPWDNIVAPIVSKCTVSYSRCWDKKGIIYSLRSDKKYNQLKGSGKICDFIRGRMMCSEKKYPNSNL</sequence>
<dbReference type="HOGENOM" id="CLU_1870945_0_0_6"/>
<name>N9NHE0_9GAMM</name>
<organism evidence="2 3">
    <name type="scientific">Acinetobacter modestus</name>
    <dbReference type="NCBI Taxonomy" id="1776740"/>
    <lineage>
        <taxon>Bacteria</taxon>
        <taxon>Pseudomonadati</taxon>
        <taxon>Pseudomonadota</taxon>
        <taxon>Gammaproteobacteria</taxon>
        <taxon>Moraxellales</taxon>
        <taxon>Moraxellaceae</taxon>
        <taxon>Acinetobacter</taxon>
    </lineage>
</organism>
<reference evidence="2 3" key="1">
    <citation type="submission" date="2013-02" db="EMBL/GenBank/DDBJ databases">
        <title>The Genome Sequence of Acinetobacter sp. ANC 3862.</title>
        <authorList>
            <consortium name="The Broad Institute Genome Sequencing Platform"/>
            <consortium name="The Broad Institute Genome Sequencing Center for Infectious Disease"/>
            <person name="Cerqueira G."/>
            <person name="Feldgarden M."/>
            <person name="Courvalin P."/>
            <person name="Perichon B."/>
            <person name="Grillot-Courvalin C."/>
            <person name="Clermont D."/>
            <person name="Rocha E."/>
            <person name="Yoon E.-J."/>
            <person name="Nemec A."/>
            <person name="Walker B."/>
            <person name="Young S.K."/>
            <person name="Zeng Q."/>
            <person name="Gargeya S."/>
            <person name="Fitzgerald M."/>
            <person name="Haas B."/>
            <person name="Abouelleil A."/>
            <person name="Alvarado L."/>
            <person name="Arachchi H.M."/>
            <person name="Berlin A.M."/>
            <person name="Chapman S.B."/>
            <person name="Dewar J."/>
            <person name="Goldberg J."/>
            <person name="Griggs A."/>
            <person name="Gujja S."/>
            <person name="Hansen M."/>
            <person name="Howarth C."/>
            <person name="Imamovic A."/>
            <person name="Larimer J."/>
            <person name="McCowan C."/>
            <person name="Murphy C."/>
            <person name="Neiman D."/>
            <person name="Pearson M."/>
            <person name="Priest M."/>
            <person name="Roberts A."/>
            <person name="Saif S."/>
            <person name="Shea T."/>
            <person name="Sisk P."/>
            <person name="Sykes S."/>
            <person name="Wortman J."/>
            <person name="Nusbaum C."/>
            <person name="Birren B."/>
        </authorList>
    </citation>
    <scope>NUCLEOTIDE SEQUENCE [LARGE SCALE GENOMIC DNA]</scope>
    <source>
        <strain evidence="2 3">ANC 3862</strain>
    </source>
</reference>
<evidence type="ECO:0000313" key="2">
    <source>
        <dbReference type="EMBL" id="ENX02197.1"/>
    </source>
</evidence>
<comment type="caution">
    <text evidence="2">The sequence shown here is derived from an EMBL/GenBank/DDBJ whole genome shotgun (WGS) entry which is preliminary data.</text>
</comment>